<evidence type="ECO:0000313" key="2">
    <source>
        <dbReference type="EMBL" id="SUV16614.1"/>
    </source>
</evidence>
<evidence type="ECO:0000256" key="1">
    <source>
        <dbReference type="SAM" id="Phobius"/>
    </source>
</evidence>
<evidence type="ECO:0000313" key="3">
    <source>
        <dbReference type="Proteomes" id="UP000255295"/>
    </source>
</evidence>
<dbReference type="Proteomes" id="UP000255295">
    <property type="component" value="Unassembled WGS sequence"/>
</dbReference>
<reference evidence="2 3" key="1">
    <citation type="submission" date="2018-06" db="EMBL/GenBank/DDBJ databases">
        <authorList>
            <consortium name="Pathogen Informatics"/>
            <person name="Doyle S."/>
        </authorList>
    </citation>
    <scope>NUCLEOTIDE SEQUENCE [LARGE SCALE GENOMIC DNA]</scope>
    <source>
        <strain evidence="2 3">NCTC10338</strain>
    </source>
</reference>
<accession>A0AAJ4ZU23</accession>
<gene>
    <name evidence="2" type="ORF">NCTC10338_01696</name>
</gene>
<keyword evidence="1" id="KW-0812">Transmembrane</keyword>
<comment type="caution">
    <text evidence="2">The sequence shown here is derived from an EMBL/GenBank/DDBJ whole genome shotgun (WGS) entry which is preliminary data.</text>
</comment>
<proteinExistence type="predicted"/>
<sequence length="65" mass="7893">MSLCCQTNMHGRNSLWQPIVQYSIDEKVRYRFIETLIHIQDWRFFLAFIRAYGVFLFFVDKEGTL</sequence>
<organism evidence="2 3">
    <name type="scientific">Lysinibacillus sphaericus</name>
    <name type="common">Bacillus sphaericus</name>
    <dbReference type="NCBI Taxonomy" id="1421"/>
    <lineage>
        <taxon>Bacteria</taxon>
        <taxon>Bacillati</taxon>
        <taxon>Bacillota</taxon>
        <taxon>Bacilli</taxon>
        <taxon>Bacillales</taxon>
        <taxon>Bacillaceae</taxon>
        <taxon>Lysinibacillus</taxon>
    </lineage>
</organism>
<dbReference type="EMBL" id="UFSZ01000001">
    <property type="protein sequence ID" value="SUV16614.1"/>
    <property type="molecule type" value="Genomic_DNA"/>
</dbReference>
<dbReference type="AlphaFoldDB" id="A0AAJ4ZU23"/>
<feature type="transmembrane region" description="Helical" evidence="1">
    <location>
        <begin position="42"/>
        <end position="59"/>
    </location>
</feature>
<keyword evidence="1" id="KW-1133">Transmembrane helix</keyword>
<protein>
    <submittedName>
        <fullName evidence="2">Uncharacterized protein</fullName>
    </submittedName>
</protein>
<keyword evidence="1" id="KW-0472">Membrane</keyword>
<name>A0AAJ4ZU23_LYSSH</name>